<keyword evidence="1" id="KW-0808">Transferase</keyword>
<dbReference type="Pfam" id="PF11316">
    <property type="entry name" value="Rhamno_transf"/>
    <property type="match status" value="1"/>
</dbReference>
<sequence>MKRHVFVLVRYSVLTHHRGAWVIGRDNDFDEYKKKLFEDERLKLHTKLFKTVTLPSLLKMEKKNTTVLLFTSSEMPAKYLNEIKEIELKFENFKVIEVDVSQSLTKVMQDKLLGELGKLGEEVCYASVRLDDDDALADEFYVSLFKYVDPSFVGHSISFSKGYAGLYENGSYKGFYVQNYPKLALGLSHIHHYRKGEEKEVSSIYSLGGHTRIDEKAPIIIDSRKSMYIRTIHEASDMYGSKIKSKVELERNKVTHEEVFEKFWFLNKKEILNKVLVSGKAFVKTHHNTFLCFSKKSDTVFHYDFQKIEKSSDLFFILYDMMAGKLCINNVDGWLEIKKKGKVRFVNVPDLEVLLNKESGIILKMQFDEMHGGAFLSASRSGTVRFVEHCKAWENFLLTF</sequence>
<organism evidence="1 2">
    <name type="scientific">Halomonas qaidamensis</name>
    <dbReference type="NCBI Taxonomy" id="2866211"/>
    <lineage>
        <taxon>Bacteria</taxon>
        <taxon>Pseudomonadati</taxon>
        <taxon>Pseudomonadota</taxon>
        <taxon>Gammaproteobacteria</taxon>
        <taxon>Oceanospirillales</taxon>
        <taxon>Halomonadaceae</taxon>
        <taxon>Halomonas</taxon>
    </lineage>
</organism>
<protein>
    <submittedName>
        <fullName evidence="1">Rhamnosyl transferase</fullName>
    </submittedName>
</protein>
<dbReference type="InterPro" id="IPR021466">
    <property type="entry name" value="Put_rhamnosyl_transferase"/>
</dbReference>
<dbReference type="EMBL" id="CP080627">
    <property type="protein sequence ID" value="UYV18036.1"/>
    <property type="molecule type" value="Genomic_DNA"/>
</dbReference>
<evidence type="ECO:0000313" key="1">
    <source>
        <dbReference type="EMBL" id="UYV18036.1"/>
    </source>
</evidence>
<evidence type="ECO:0000313" key="2">
    <source>
        <dbReference type="Proteomes" id="UP001163082"/>
    </source>
</evidence>
<gene>
    <name evidence="1" type="ORF">K1Y77_11115</name>
</gene>
<dbReference type="RefSeq" id="WP_264428477.1">
    <property type="nucleotide sequence ID" value="NZ_CP080627.1"/>
</dbReference>
<accession>A0ABY6JLB6</accession>
<dbReference type="Proteomes" id="UP001163082">
    <property type="component" value="Chromosome"/>
</dbReference>
<dbReference type="GO" id="GO:0016740">
    <property type="term" value="F:transferase activity"/>
    <property type="evidence" value="ECO:0007669"/>
    <property type="project" value="UniProtKB-KW"/>
</dbReference>
<proteinExistence type="predicted"/>
<keyword evidence="2" id="KW-1185">Reference proteome</keyword>
<name>A0ABY6JLB6_9GAMM</name>
<reference evidence="1 2" key="1">
    <citation type="journal article" date="2022" name="Antonie Van Leeuwenhoek">
        <title>Whole genome sequencing of the halophilic Halomonas qaidamensis XH36, a novel species strain with high ectoine production.</title>
        <authorList>
            <person name="Zhang T."/>
            <person name="Cui T."/>
            <person name="Cao Y."/>
            <person name="Li Y."/>
            <person name="Li F."/>
            <person name="Zhu D."/>
            <person name="Xing J."/>
        </authorList>
    </citation>
    <scope>NUCLEOTIDE SEQUENCE [LARGE SCALE GENOMIC DNA]</scope>
    <source>
        <strain evidence="1 2">XH36</strain>
    </source>
</reference>